<dbReference type="Pfam" id="PF00412">
    <property type="entry name" value="LIM"/>
    <property type="match status" value="3"/>
</dbReference>
<dbReference type="GO" id="GO:0046872">
    <property type="term" value="F:metal ion binding"/>
    <property type="evidence" value="ECO:0007669"/>
    <property type="project" value="UniProtKB-KW"/>
</dbReference>
<dbReference type="InParanoid" id="A0A3N4LYD0"/>
<evidence type="ECO:0000256" key="2">
    <source>
        <dbReference type="ARBA" id="ARBA00022833"/>
    </source>
</evidence>
<dbReference type="FunFam" id="2.10.110.10:FF:000077">
    <property type="entry name" value="LIM domain protein"/>
    <property type="match status" value="1"/>
</dbReference>
<dbReference type="GO" id="GO:0051371">
    <property type="term" value="F:muscle alpha-actinin binding"/>
    <property type="evidence" value="ECO:0007669"/>
    <property type="project" value="TreeGrafter"/>
</dbReference>
<organism evidence="7 8">
    <name type="scientific">Terfezia boudieri ATCC MYA-4762</name>
    <dbReference type="NCBI Taxonomy" id="1051890"/>
    <lineage>
        <taxon>Eukaryota</taxon>
        <taxon>Fungi</taxon>
        <taxon>Dikarya</taxon>
        <taxon>Ascomycota</taxon>
        <taxon>Pezizomycotina</taxon>
        <taxon>Pezizomycetes</taxon>
        <taxon>Pezizales</taxon>
        <taxon>Pezizaceae</taxon>
        <taxon>Terfezia</taxon>
    </lineage>
</organism>
<feature type="compositionally biased region" description="Low complexity" evidence="5">
    <location>
        <begin position="346"/>
        <end position="361"/>
    </location>
</feature>
<dbReference type="PANTHER" id="PTHR24214:SF38">
    <property type="entry name" value="PDZ AND LIM DOMAIN PROTEIN ZASP-RELATED"/>
    <property type="match status" value="1"/>
</dbReference>
<dbReference type="PROSITE" id="PS00478">
    <property type="entry name" value="LIM_DOMAIN_1"/>
    <property type="match status" value="2"/>
</dbReference>
<dbReference type="PROSITE" id="PS50023">
    <property type="entry name" value="LIM_DOMAIN_2"/>
    <property type="match status" value="2"/>
</dbReference>
<dbReference type="SUPFAM" id="SSF57716">
    <property type="entry name" value="Glucocorticoid receptor-like (DNA-binding domain)"/>
    <property type="match status" value="3"/>
</dbReference>
<feature type="compositionally biased region" description="Basic and acidic residues" evidence="5">
    <location>
        <begin position="236"/>
        <end position="248"/>
    </location>
</feature>
<keyword evidence="3 4" id="KW-0440">LIM domain</keyword>
<feature type="domain" description="LIM zinc-binding" evidence="6">
    <location>
        <begin position="468"/>
        <end position="528"/>
    </location>
</feature>
<feature type="region of interest" description="Disordered" evidence="5">
    <location>
        <begin position="288"/>
        <end position="310"/>
    </location>
</feature>
<feature type="compositionally biased region" description="Polar residues" evidence="5">
    <location>
        <begin position="178"/>
        <end position="222"/>
    </location>
</feature>
<name>A0A3N4LYD0_9PEZI</name>
<feature type="domain" description="LIM zinc-binding" evidence="6">
    <location>
        <begin position="390"/>
        <end position="449"/>
    </location>
</feature>
<dbReference type="AlphaFoldDB" id="A0A3N4LYD0"/>
<keyword evidence="8" id="KW-1185">Reference proteome</keyword>
<dbReference type="GO" id="GO:0030036">
    <property type="term" value="P:actin cytoskeleton organization"/>
    <property type="evidence" value="ECO:0007669"/>
    <property type="project" value="TreeGrafter"/>
</dbReference>
<keyword evidence="1 4" id="KW-0479">Metal-binding</keyword>
<dbReference type="InterPro" id="IPR001781">
    <property type="entry name" value="Znf_LIM"/>
</dbReference>
<feature type="compositionally biased region" description="Pro residues" evidence="5">
    <location>
        <begin position="1"/>
        <end position="10"/>
    </location>
</feature>
<dbReference type="SMART" id="SM00132">
    <property type="entry name" value="LIM"/>
    <property type="match status" value="3"/>
</dbReference>
<feature type="region of interest" description="Disordered" evidence="5">
    <location>
        <begin position="1"/>
        <end position="127"/>
    </location>
</feature>
<evidence type="ECO:0000313" key="8">
    <source>
        <dbReference type="Proteomes" id="UP000267821"/>
    </source>
</evidence>
<evidence type="ECO:0000259" key="6">
    <source>
        <dbReference type="PROSITE" id="PS50023"/>
    </source>
</evidence>
<dbReference type="OrthoDB" id="15567at2759"/>
<feature type="compositionally biased region" description="Low complexity" evidence="5">
    <location>
        <begin position="573"/>
        <end position="589"/>
    </location>
</feature>
<dbReference type="STRING" id="1051890.A0A3N4LYD0"/>
<dbReference type="PANTHER" id="PTHR24214">
    <property type="entry name" value="PDZ AND LIM DOMAIN PROTEIN ZASP"/>
    <property type="match status" value="1"/>
</dbReference>
<feature type="compositionally biased region" description="Polar residues" evidence="5">
    <location>
        <begin position="370"/>
        <end position="387"/>
    </location>
</feature>
<dbReference type="InterPro" id="IPR050604">
    <property type="entry name" value="PDZ-LIM_domain"/>
</dbReference>
<feature type="compositionally biased region" description="Low complexity" evidence="5">
    <location>
        <begin position="62"/>
        <end position="71"/>
    </location>
</feature>
<keyword evidence="2 4" id="KW-0862">Zinc</keyword>
<proteinExistence type="predicted"/>
<dbReference type="GO" id="GO:0001725">
    <property type="term" value="C:stress fiber"/>
    <property type="evidence" value="ECO:0007669"/>
    <property type="project" value="TreeGrafter"/>
</dbReference>
<feature type="region of interest" description="Disordered" evidence="5">
    <location>
        <begin position="325"/>
        <end position="387"/>
    </location>
</feature>
<evidence type="ECO:0000256" key="1">
    <source>
        <dbReference type="ARBA" id="ARBA00022723"/>
    </source>
</evidence>
<dbReference type="CDD" id="cd08368">
    <property type="entry name" value="LIM"/>
    <property type="match status" value="1"/>
</dbReference>
<evidence type="ECO:0000256" key="3">
    <source>
        <dbReference type="ARBA" id="ARBA00023038"/>
    </source>
</evidence>
<evidence type="ECO:0000256" key="4">
    <source>
        <dbReference type="PROSITE-ProRule" id="PRU00125"/>
    </source>
</evidence>
<evidence type="ECO:0000256" key="5">
    <source>
        <dbReference type="SAM" id="MobiDB-lite"/>
    </source>
</evidence>
<dbReference type="GO" id="GO:0003779">
    <property type="term" value="F:actin binding"/>
    <property type="evidence" value="ECO:0007669"/>
    <property type="project" value="TreeGrafter"/>
</dbReference>
<reference evidence="7 8" key="1">
    <citation type="journal article" date="2018" name="Nat. Ecol. Evol.">
        <title>Pezizomycetes genomes reveal the molecular basis of ectomycorrhizal truffle lifestyle.</title>
        <authorList>
            <person name="Murat C."/>
            <person name="Payen T."/>
            <person name="Noel B."/>
            <person name="Kuo A."/>
            <person name="Morin E."/>
            <person name="Chen J."/>
            <person name="Kohler A."/>
            <person name="Krizsan K."/>
            <person name="Balestrini R."/>
            <person name="Da Silva C."/>
            <person name="Montanini B."/>
            <person name="Hainaut M."/>
            <person name="Levati E."/>
            <person name="Barry K.W."/>
            <person name="Belfiori B."/>
            <person name="Cichocki N."/>
            <person name="Clum A."/>
            <person name="Dockter R.B."/>
            <person name="Fauchery L."/>
            <person name="Guy J."/>
            <person name="Iotti M."/>
            <person name="Le Tacon F."/>
            <person name="Lindquist E.A."/>
            <person name="Lipzen A."/>
            <person name="Malagnac F."/>
            <person name="Mello A."/>
            <person name="Molinier V."/>
            <person name="Miyauchi S."/>
            <person name="Poulain J."/>
            <person name="Riccioni C."/>
            <person name="Rubini A."/>
            <person name="Sitrit Y."/>
            <person name="Splivallo R."/>
            <person name="Traeger S."/>
            <person name="Wang M."/>
            <person name="Zifcakova L."/>
            <person name="Wipf D."/>
            <person name="Zambonelli A."/>
            <person name="Paolocci F."/>
            <person name="Nowrousian M."/>
            <person name="Ottonello S."/>
            <person name="Baldrian P."/>
            <person name="Spatafora J.W."/>
            <person name="Henrissat B."/>
            <person name="Nagy L.G."/>
            <person name="Aury J.M."/>
            <person name="Wincker P."/>
            <person name="Grigoriev I.V."/>
            <person name="Bonfante P."/>
            <person name="Martin F.M."/>
        </authorList>
    </citation>
    <scope>NUCLEOTIDE SEQUENCE [LARGE SCALE GENOMIC DNA]</scope>
    <source>
        <strain evidence="7 8">ATCC MYA-4762</strain>
    </source>
</reference>
<accession>A0A3N4LYD0</accession>
<dbReference type="EMBL" id="ML121530">
    <property type="protein sequence ID" value="RPB27904.1"/>
    <property type="molecule type" value="Genomic_DNA"/>
</dbReference>
<gene>
    <name evidence="7" type="ORF">L211DRAFT_845900</name>
</gene>
<protein>
    <recommendedName>
        <fullName evidence="6">LIM zinc-binding domain-containing protein</fullName>
    </recommendedName>
</protein>
<dbReference type="Gene3D" id="2.10.110.10">
    <property type="entry name" value="Cysteine Rich Protein"/>
    <property type="match status" value="3"/>
</dbReference>
<dbReference type="GO" id="GO:0030695">
    <property type="term" value="F:GTPase regulator activity"/>
    <property type="evidence" value="ECO:0007669"/>
    <property type="project" value="UniProtKB-ARBA"/>
</dbReference>
<feature type="compositionally biased region" description="Polar residues" evidence="5">
    <location>
        <begin position="653"/>
        <end position="665"/>
    </location>
</feature>
<evidence type="ECO:0000313" key="7">
    <source>
        <dbReference type="EMBL" id="RPB27904.1"/>
    </source>
</evidence>
<feature type="compositionally biased region" description="Polar residues" evidence="5">
    <location>
        <begin position="72"/>
        <end position="89"/>
    </location>
</feature>
<feature type="region of interest" description="Disordered" evidence="5">
    <location>
        <begin position="164"/>
        <end position="266"/>
    </location>
</feature>
<sequence>MPTPTPPPSSTPAAGDPHVSYMTKGQLTAYLADLRSNRPVRPAGSRPAGSRPLPPSSYQQKRAAAAAAREATSTSPTKSPPIMNSFTTPEQRRRDSHRRSRTNPVVSFASTTTEYPPEPQTPVLGGLENDVDELSISGGYIMGHRKTKSTASIDSQSTIEQLRATTPPVAPLKINKINGGSNNSTPVRNSSNAQMRSGYVSSPSRHVYNHPNQFNKPEYTTNPVPLPSPPPEAEEDGRGIATREERGRPPVPMIKVQKEKPRDSPVIAIVDAPMENLGRRVGRSATPQVVPSISISGPPATPTIVFPDEDDDRVKRNVPTINVPGISISVEDTSAPTAPAPPRTAPAPASYNQQQQQQQQQHGRRPLPTPNASTFRKTPSTYSTTGRPSAACTMCYQHISGRIVSALGSRFHPECFRCYHCAEKLEHVGFFPEPEKNRVARAQAADVKVEEMDKRFYCHLDFHELFSPRCKNCETPIEGEVVVACGETWHVGHFFCAECGDPFSAETRFVEKDKYAWCLPCYNKRYSSKCRKCKQPVTDTVVKAMGGEWHVECFCCAIGEKAMKKCFGPHNSSSGSSSTSATPSPSSPTEGHATWGHATKVAKPKERGLRKARSVMGLGLGLRRPSVDSGYGGDVEKTAPPVVVDNGAKKEITVSSTPTSNLSTPQKKRLRIPSSMTPPPRPASTTGSLLRRIKSTRLPFRSTTPSAASVFATPPPQPILESAAESDTRYSANSLPLRSGTPVPPLMRKLVEGLLVEKRPAL</sequence>
<dbReference type="GO" id="GO:0031941">
    <property type="term" value="C:filamentous actin"/>
    <property type="evidence" value="ECO:0007669"/>
    <property type="project" value="TreeGrafter"/>
</dbReference>
<dbReference type="Proteomes" id="UP000267821">
    <property type="component" value="Unassembled WGS sequence"/>
</dbReference>
<feature type="region of interest" description="Disordered" evidence="5">
    <location>
        <begin position="573"/>
        <end position="691"/>
    </location>
</feature>